<evidence type="ECO:0000256" key="5">
    <source>
        <dbReference type="ARBA" id="ARBA00023136"/>
    </source>
</evidence>
<evidence type="ECO:0000256" key="1">
    <source>
        <dbReference type="ARBA" id="ARBA00004370"/>
    </source>
</evidence>
<dbReference type="Pfam" id="PF00213">
    <property type="entry name" value="OSCP"/>
    <property type="match status" value="1"/>
</dbReference>
<keyword evidence="5" id="KW-0472">Membrane</keyword>
<proteinExistence type="predicted"/>
<accession>A0A2M7IMU8</accession>
<keyword evidence="3" id="KW-0375">Hydrogen ion transport</keyword>
<name>A0A2M7IMU8_9BACT</name>
<keyword evidence="2" id="KW-0813">Transport</keyword>
<evidence type="ECO:0000313" key="7">
    <source>
        <dbReference type="EMBL" id="PIW96595.1"/>
    </source>
</evidence>
<keyword evidence="4" id="KW-0406">Ion transport</keyword>
<evidence type="ECO:0000256" key="3">
    <source>
        <dbReference type="ARBA" id="ARBA00022781"/>
    </source>
</evidence>
<comment type="caution">
    <text evidence="7">The sequence shown here is derived from an EMBL/GenBank/DDBJ whole genome shotgun (WGS) entry which is preliminary data.</text>
</comment>
<protein>
    <submittedName>
        <fullName evidence="7">Uncharacterized protein</fullName>
    </submittedName>
</protein>
<reference evidence="8" key="1">
    <citation type="submission" date="2017-09" db="EMBL/GenBank/DDBJ databases">
        <title>Depth-based differentiation of microbial function through sediment-hosted aquifers and enrichment of novel symbionts in the deep terrestrial subsurface.</title>
        <authorList>
            <person name="Probst A.J."/>
            <person name="Ladd B."/>
            <person name="Jarett J.K."/>
            <person name="Geller-Mcgrath D.E."/>
            <person name="Sieber C.M.K."/>
            <person name="Emerson J.B."/>
            <person name="Anantharaman K."/>
            <person name="Thomas B.C."/>
            <person name="Malmstrom R."/>
            <person name="Stieglmeier M."/>
            <person name="Klingl A."/>
            <person name="Woyke T."/>
            <person name="Ryan C.M."/>
            <person name="Banfield J.F."/>
        </authorList>
    </citation>
    <scope>NUCLEOTIDE SEQUENCE [LARGE SCALE GENOMIC DNA]</scope>
</reference>
<evidence type="ECO:0000256" key="6">
    <source>
        <dbReference type="ARBA" id="ARBA00023310"/>
    </source>
</evidence>
<comment type="subcellular location">
    <subcellularLocation>
        <location evidence="1">Membrane</location>
    </subcellularLocation>
</comment>
<dbReference type="Proteomes" id="UP000230837">
    <property type="component" value="Unassembled WGS sequence"/>
</dbReference>
<evidence type="ECO:0000256" key="2">
    <source>
        <dbReference type="ARBA" id="ARBA00022448"/>
    </source>
</evidence>
<dbReference type="GO" id="GO:0016020">
    <property type="term" value="C:membrane"/>
    <property type="evidence" value="ECO:0007669"/>
    <property type="project" value="UniProtKB-SubCell"/>
</dbReference>
<organism evidence="7 8">
    <name type="scientific">Candidatus Kaiserbacteria bacterium CG_4_8_14_3_um_filter_38_9</name>
    <dbReference type="NCBI Taxonomy" id="1974599"/>
    <lineage>
        <taxon>Bacteria</taxon>
        <taxon>Candidatus Kaiseribacteriota</taxon>
    </lineage>
</organism>
<sequence length="127" mass="14188">MKQNYLKAVSVLLKAGMPVERVLSNFKQLLNKRGHKALYGVVLRGLIVDFESNNNQINPVVTVANANDAKSDLVKNALLKLQANPENFTTEIDKSIIGGAIISYQHQMIDQSYKTKLKNLYQSVITK</sequence>
<dbReference type="InterPro" id="IPR000711">
    <property type="entry name" value="ATPase_OSCP/dsu"/>
</dbReference>
<dbReference type="EMBL" id="PFHR01000223">
    <property type="protein sequence ID" value="PIW96595.1"/>
    <property type="molecule type" value="Genomic_DNA"/>
</dbReference>
<evidence type="ECO:0000313" key="8">
    <source>
        <dbReference type="Proteomes" id="UP000230837"/>
    </source>
</evidence>
<dbReference type="AlphaFoldDB" id="A0A2M7IMU8"/>
<dbReference type="GO" id="GO:0046933">
    <property type="term" value="F:proton-transporting ATP synthase activity, rotational mechanism"/>
    <property type="evidence" value="ECO:0007669"/>
    <property type="project" value="InterPro"/>
</dbReference>
<gene>
    <name evidence="7" type="ORF">COZ82_04195</name>
</gene>
<evidence type="ECO:0000256" key="4">
    <source>
        <dbReference type="ARBA" id="ARBA00023065"/>
    </source>
</evidence>
<keyword evidence="6" id="KW-0066">ATP synthesis</keyword>